<dbReference type="PANTHER" id="PTHR10357">
    <property type="entry name" value="ALPHA-AMYLASE FAMILY MEMBER"/>
    <property type="match status" value="1"/>
</dbReference>
<dbReference type="Gene3D" id="1.10.150.200">
    <property type="entry name" value="Maltooligosyl trehalose synthase, domain 3"/>
    <property type="match status" value="1"/>
</dbReference>
<sequence length="802" mass="88868">MPRATYRLQLHRDFPFSAAEAIVPYLHDLGISHVYASPITTAVAGSMHGYDVTDPTQVNPELGGEEGLRSLVAALRAHGMGLIIDIVPNHMGIAGGENPWWQDVLRHGQGSHYARFFDIDWSGKPLLPILGARLEDVLADGQITIARDGEDAELVVYGEHRVPIRPEDQADLPADGDVAGLRALLDRQHYLLGWWRTADDELNWRRFFTVSELAGLRVEDPQVFDETHALYFRLYAEGLVDGLRVDHVDGLSDPGTYCRTLRARLDAIERSADVPGGPAYLVVEKILGAGERLPTTWQVDGTSGYDFMEEVSAVLHDPAGEAPLTQLWHEFSGRDLTWHQEELLARQQLLSWSFDSQFRACAELFAELAASRPESRGWTLGMMRRAIERLLWVFPVYRTYRPRDNPPTQDAMLDRVRAAVIPYAPPGESGVVEQILDWLVEPSEGDPLLQAARRRFWQLSAPIAAKAVEDTGFYRYCRLLSRTDVGFDAGRFGQSAAEFHAGNAERAEHFPAAMLATATHDHKRGEDVRARLAVLSSVPELWRQEVTGWDWLAGGEGTGMHAADRYALWQTLFGAWPAGLAADDAAGKADFAERVNAWQQKALREAKLRSSWEAPDEAYEQLCADLVTALLTEERHAPLVGAIVTFVEKVEPAFRATALVQLGLRLTVPGMPDTYQGTEQEDFSLVDPDNRRPVDYAARAGGGHWKGDVLRRLLALRRDHAALFAGRSYVPVEATGPRADNVLAFRREGDGETLTFAFALHCSAAIIESDGAMPDRDWWGDTKLGDVLAADAFATAPIHLSA</sequence>
<evidence type="ECO:0000313" key="3">
    <source>
        <dbReference type="Proteomes" id="UP000030988"/>
    </source>
</evidence>
<dbReference type="Gene3D" id="1.10.10.470">
    <property type="entry name" value="Maltooligosyl trehalose synthase, domain 4"/>
    <property type="match status" value="1"/>
</dbReference>
<dbReference type="GO" id="GO:0005992">
    <property type="term" value="P:trehalose biosynthetic process"/>
    <property type="evidence" value="ECO:0007669"/>
    <property type="project" value="TreeGrafter"/>
</dbReference>
<reference evidence="2 3" key="1">
    <citation type="submission" date="2014-11" db="EMBL/GenBank/DDBJ databases">
        <title>Draft genome sequence of Kirrobacter mercurialis.</title>
        <authorList>
            <person name="Coil D.A."/>
            <person name="Eisen J.A."/>
        </authorList>
    </citation>
    <scope>NUCLEOTIDE SEQUENCE [LARGE SCALE GENOMIC DNA]</scope>
    <source>
        <strain evidence="2 3">Coronado</strain>
    </source>
</reference>
<dbReference type="InterPro" id="IPR012767">
    <property type="entry name" value="Trehalose_TreY"/>
</dbReference>
<evidence type="ECO:0000259" key="1">
    <source>
        <dbReference type="SMART" id="SM00642"/>
    </source>
</evidence>
<dbReference type="GO" id="GO:0030980">
    <property type="term" value="P:alpha-glucan catabolic process"/>
    <property type="evidence" value="ECO:0007669"/>
    <property type="project" value="TreeGrafter"/>
</dbReference>
<dbReference type="OrthoDB" id="9761577at2"/>
<dbReference type="InterPro" id="IPR017853">
    <property type="entry name" value="GH"/>
</dbReference>
<dbReference type="NCBIfam" id="TIGR02401">
    <property type="entry name" value="trehalose_TreY"/>
    <property type="match status" value="1"/>
</dbReference>
<dbReference type="SMART" id="SM00642">
    <property type="entry name" value="Aamy"/>
    <property type="match status" value="1"/>
</dbReference>
<dbReference type="InterPro" id="IPR013797">
    <property type="entry name" value="Maltooligo_trehalose_synth_4"/>
</dbReference>
<dbReference type="Pfam" id="PF00128">
    <property type="entry name" value="Alpha-amylase"/>
    <property type="match status" value="1"/>
</dbReference>
<dbReference type="SUPFAM" id="SSF51445">
    <property type="entry name" value="(Trans)glycosidases"/>
    <property type="match status" value="1"/>
</dbReference>
<dbReference type="AlphaFoldDB" id="A0A0B2BUR9"/>
<organism evidence="2 3">
    <name type="scientific">Croceibacterium mercuriale</name>
    <dbReference type="NCBI Taxonomy" id="1572751"/>
    <lineage>
        <taxon>Bacteria</taxon>
        <taxon>Pseudomonadati</taxon>
        <taxon>Pseudomonadota</taxon>
        <taxon>Alphaproteobacteria</taxon>
        <taxon>Sphingomonadales</taxon>
        <taxon>Erythrobacteraceae</taxon>
        <taxon>Croceibacterium</taxon>
    </lineage>
</organism>
<comment type="caution">
    <text evidence="2">The sequence shown here is derived from an EMBL/GenBank/DDBJ whole genome shotgun (WGS) entry which is preliminary data.</text>
</comment>
<dbReference type="Gene3D" id="3.30.1590.10">
    <property type="entry name" value="Maltooligosyl trehalose synthase, domain 2"/>
    <property type="match status" value="1"/>
</dbReference>
<protein>
    <submittedName>
        <fullName evidence="2">Malto-oligosyltrehalose synthase</fullName>
    </submittedName>
</protein>
<gene>
    <name evidence="2" type="ORF">PK98_13440</name>
</gene>
<dbReference type="STRING" id="1572751.PK98_13440"/>
<evidence type="ECO:0000313" key="2">
    <source>
        <dbReference type="EMBL" id="KHL25159.1"/>
    </source>
</evidence>
<keyword evidence="3" id="KW-1185">Reference proteome</keyword>
<name>A0A0B2BUR9_9SPHN</name>
<dbReference type="CDD" id="cd11336">
    <property type="entry name" value="AmyAc_MTSase"/>
    <property type="match status" value="1"/>
</dbReference>
<dbReference type="PANTHER" id="PTHR10357:SF216">
    <property type="entry name" value="MALTOOLIGOSYL TREHALOSE SYNTHASE-RELATED"/>
    <property type="match status" value="1"/>
</dbReference>
<dbReference type="GO" id="GO:0047470">
    <property type="term" value="F:(1,4)-alpha-D-glucan 1-alpha-D-glucosylmutase activity"/>
    <property type="evidence" value="ECO:0007669"/>
    <property type="project" value="TreeGrafter"/>
</dbReference>
<feature type="domain" description="Glycosyl hydrolase family 13 catalytic" evidence="1">
    <location>
        <begin position="16"/>
        <end position="376"/>
    </location>
</feature>
<dbReference type="InterPro" id="IPR006047">
    <property type="entry name" value="GH13_cat_dom"/>
</dbReference>
<accession>A0A0B2BUR9</accession>
<dbReference type="Proteomes" id="UP000030988">
    <property type="component" value="Unassembled WGS sequence"/>
</dbReference>
<dbReference type="EMBL" id="JTDN01000002">
    <property type="protein sequence ID" value="KHL25159.1"/>
    <property type="molecule type" value="Genomic_DNA"/>
</dbReference>
<proteinExistence type="predicted"/>
<dbReference type="Gene3D" id="3.20.20.80">
    <property type="entry name" value="Glycosidases"/>
    <property type="match status" value="1"/>
</dbReference>